<dbReference type="RefSeq" id="WP_182705880.1">
    <property type="nucleotide sequence ID" value="NZ_JACJII010000001.1"/>
</dbReference>
<dbReference type="AlphaFoldDB" id="A0A7W3R957"/>
<organism evidence="2 3">
    <name type="scientific">Thermomonospora cellulosilytica</name>
    <dbReference type="NCBI Taxonomy" id="1411118"/>
    <lineage>
        <taxon>Bacteria</taxon>
        <taxon>Bacillati</taxon>
        <taxon>Actinomycetota</taxon>
        <taxon>Actinomycetes</taxon>
        <taxon>Streptosporangiales</taxon>
        <taxon>Thermomonosporaceae</taxon>
        <taxon>Thermomonospora</taxon>
    </lineage>
</organism>
<dbReference type="Proteomes" id="UP000539313">
    <property type="component" value="Unassembled WGS sequence"/>
</dbReference>
<sequence length="46" mass="4334">MTGAPGVLGAAEEVPGRPGAGAGQPAAVVTGTGRFVPDADTQAART</sequence>
<feature type="region of interest" description="Disordered" evidence="1">
    <location>
        <begin position="1"/>
        <end position="46"/>
    </location>
</feature>
<reference evidence="2 3" key="1">
    <citation type="submission" date="2020-08" db="EMBL/GenBank/DDBJ databases">
        <title>Sequencing the genomes of 1000 actinobacteria strains.</title>
        <authorList>
            <person name="Klenk H.-P."/>
        </authorList>
    </citation>
    <scope>NUCLEOTIDE SEQUENCE [LARGE SCALE GENOMIC DNA]</scope>
    <source>
        <strain evidence="2 3">DSM 45823</strain>
    </source>
</reference>
<protein>
    <submittedName>
        <fullName evidence="2">Uncharacterized protein</fullName>
    </submittedName>
</protein>
<evidence type="ECO:0000313" key="3">
    <source>
        <dbReference type="Proteomes" id="UP000539313"/>
    </source>
</evidence>
<evidence type="ECO:0000256" key="1">
    <source>
        <dbReference type="SAM" id="MobiDB-lite"/>
    </source>
</evidence>
<keyword evidence="3" id="KW-1185">Reference proteome</keyword>
<gene>
    <name evidence="2" type="ORF">HNR21_003279</name>
</gene>
<feature type="compositionally biased region" description="Low complexity" evidence="1">
    <location>
        <begin position="23"/>
        <end position="33"/>
    </location>
</feature>
<dbReference type="EMBL" id="JACJII010000001">
    <property type="protein sequence ID" value="MBA9004397.1"/>
    <property type="molecule type" value="Genomic_DNA"/>
</dbReference>
<comment type="caution">
    <text evidence="2">The sequence shown here is derived from an EMBL/GenBank/DDBJ whole genome shotgun (WGS) entry which is preliminary data.</text>
</comment>
<evidence type="ECO:0000313" key="2">
    <source>
        <dbReference type="EMBL" id="MBA9004397.1"/>
    </source>
</evidence>
<accession>A0A7W3R957</accession>
<proteinExistence type="predicted"/>
<name>A0A7W3R957_9ACTN</name>